<dbReference type="GO" id="GO:0016712">
    <property type="term" value="F:oxidoreductase activity, acting on paired donors, with incorporation or reduction of molecular oxygen, reduced flavin or flavoprotein as one donor, and incorporation of one atom of oxygen"/>
    <property type="evidence" value="ECO:0007669"/>
    <property type="project" value="TreeGrafter"/>
</dbReference>
<evidence type="ECO:0000256" key="3">
    <source>
        <dbReference type="ARBA" id="ARBA00023004"/>
    </source>
</evidence>
<comment type="similarity">
    <text evidence="1">Belongs to the cytochrome P450 family.</text>
</comment>
<evidence type="ECO:0008006" key="6">
    <source>
        <dbReference type="Google" id="ProtNLM"/>
    </source>
</evidence>
<dbReference type="STRING" id="188477.A0A433U8A9"/>
<accession>A0A433U8A9</accession>
<organism evidence="4 5">
    <name type="scientific">Elysia chlorotica</name>
    <name type="common">Eastern emerald elysia</name>
    <name type="synonym">Sea slug</name>
    <dbReference type="NCBI Taxonomy" id="188477"/>
    <lineage>
        <taxon>Eukaryota</taxon>
        <taxon>Metazoa</taxon>
        <taxon>Spiralia</taxon>
        <taxon>Lophotrochozoa</taxon>
        <taxon>Mollusca</taxon>
        <taxon>Gastropoda</taxon>
        <taxon>Heterobranchia</taxon>
        <taxon>Euthyneura</taxon>
        <taxon>Panpulmonata</taxon>
        <taxon>Sacoglossa</taxon>
        <taxon>Placobranchoidea</taxon>
        <taxon>Plakobranchidae</taxon>
        <taxon>Elysia</taxon>
    </lineage>
</organism>
<keyword evidence="3" id="KW-0408">Iron</keyword>
<dbReference type="InterPro" id="IPR002401">
    <property type="entry name" value="Cyt_P450_E_grp-I"/>
</dbReference>
<evidence type="ECO:0000313" key="4">
    <source>
        <dbReference type="EMBL" id="RUS90053.1"/>
    </source>
</evidence>
<dbReference type="PANTHER" id="PTHR24300">
    <property type="entry name" value="CYTOCHROME P450 508A4-RELATED"/>
    <property type="match status" value="1"/>
</dbReference>
<dbReference type="GO" id="GO:0020037">
    <property type="term" value="F:heme binding"/>
    <property type="evidence" value="ECO:0007669"/>
    <property type="project" value="InterPro"/>
</dbReference>
<dbReference type="Pfam" id="PF00067">
    <property type="entry name" value="p450"/>
    <property type="match status" value="1"/>
</dbReference>
<sequence length="198" mass="22629">MTGASITNIICSIIVGRRFDYDDPLFRSFIENFSKQITTFNNFSPVVIWPWLRFIPGNFLGAKTLNISAQTIRRGFGDKFIELALKDESEDAAPTFITSYLREMERAKRQGLDTTLSMDQLRVNLQQLFIVGADTTATTLVWFMVYMMNYPEIQNKMYEEIHSVTGPDRAPDMQDKAKLPYTCAVLMETQRLASITPA</sequence>
<evidence type="ECO:0000256" key="2">
    <source>
        <dbReference type="ARBA" id="ARBA00022723"/>
    </source>
</evidence>
<keyword evidence="5" id="KW-1185">Reference proteome</keyword>
<evidence type="ECO:0000313" key="5">
    <source>
        <dbReference type="Proteomes" id="UP000271974"/>
    </source>
</evidence>
<dbReference type="InterPro" id="IPR001128">
    <property type="entry name" value="Cyt_P450"/>
</dbReference>
<dbReference type="GO" id="GO:0006805">
    <property type="term" value="P:xenobiotic metabolic process"/>
    <property type="evidence" value="ECO:0007669"/>
    <property type="project" value="TreeGrafter"/>
</dbReference>
<dbReference type="AlphaFoldDB" id="A0A433U8A9"/>
<dbReference type="GO" id="GO:0006082">
    <property type="term" value="P:organic acid metabolic process"/>
    <property type="evidence" value="ECO:0007669"/>
    <property type="project" value="TreeGrafter"/>
</dbReference>
<dbReference type="InterPro" id="IPR050182">
    <property type="entry name" value="Cytochrome_P450_fam2"/>
</dbReference>
<keyword evidence="2" id="KW-0479">Metal-binding</keyword>
<dbReference type="EMBL" id="RQTK01000041">
    <property type="protein sequence ID" value="RUS90053.1"/>
    <property type="molecule type" value="Genomic_DNA"/>
</dbReference>
<protein>
    <recommendedName>
        <fullName evidence="6">Cytochrome P450</fullName>
    </recommendedName>
</protein>
<feature type="non-terminal residue" evidence="4">
    <location>
        <position position="198"/>
    </location>
</feature>
<dbReference type="GO" id="GO:0005506">
    <property type="term" value="F:iron ion binding"/>
    <property type="evidence" value="ECO:0007669"/>
    <property type="project" value="InterPro"/>
</dbReference>
<dbReference type="Proteomes" id="UP000271974">
    <property type="component" value="Unassembled WGS sequence"/>
</dbReference>
<dbReference type="PRINTS" id="PR00463">
    <property type="entry name" value="EP450I"/>
</dbReference>
<reference evidence="4 5" key="1">
    <citation type="submission" date="2019-01" db="EMBL/GenBank/DDBJ databases">
        <title>A draft genome assembly of the solar-powered sea slug Elysia chlorotica.</title>
        <authorList>
            <person name="Cai H."/>
            <person name="Li Q."/>
            <person name="Fang X."/>
            <person name="Li J."/>
            <person name="Curtis N.E."/>
            <person name="Altenburger A."/>
            <person name="Shibata T."/>
            <person name="Feng M."/>
            <person name="Maeda T."/>
            <person name="Schwartz J.A."/>
            <person name="Shigenobu S."/>
            <person name="Lundholm N."/>
            <person name="Nishiyama T."/>
            <person name="Yang H."/>
            <person name="Hasebe M."/>
            <person name="Li S."/>
            <person name="Pierce S.K."/>
            <person name="Wang J."/>
        </authorList>
    </citation>
    <scope>NUCLEOTIDE SEQUENCE [LARGE SCALE GENOMIC DNA]</scope>
    <source>
        <strain evidence="4">EC2010</strain>
        <tissue evidence="4">Whole organism of an adult</tissue>
    </source>
</reference>
<dbReference type="GO" id="GO:0005737">
    <property type="term" value="C:cytoplasm"/>
    <property type="evidence" value="ECO:0007669"/>
    <property type="project" value="TreeGrafter"/>
</dbReference>
<name>A0A433U8A9_ELYCH</name>
<dbReference type="InterPro" id="IPR036396">
    <property type="entry name" value="Cyt_P450_sf"/>
</dbReference>
<dbReference type="SUPFAM" id="SSF48264">
    <property type="entry name" value="Cytochrome P450"/>
    <property type="match status" value="1"/>
</dbReference>
<gene>
    <name evidence="4" type="ORF">EGW08_002166</name>
</gene>
<dbReference type="PRINTS" id="PR00385">
    <property type="entry name" value="P450"/>
</dbReference>
<dbReference type="PANTHER" id="PTHR24300:SF375">
    <property type="entry name" value="CYTOCHROME P450 FAMILY"/>
    <property type="match status" value="1"/>
</dbReference>
<dbReference type="OrthoDB" id="2789670at2759"/>
<proteinExistence type="inferred from homology"/>
<dbReference type="Gene3D" id="1.10.630.10">
    <property type="entry name" value="Cytochrome P450"/>
    <property type="match status" value="1"/>
</dbReference>
<evidence type="ECO:0000256" key="1">
    <source>
        <dbReference type="ARBA" id="ARBA00010617"/>
    </source>
</evidence>
<comment type="caution">
    <text evidence="4">The sequence shown here is derived from an EMBL/GenBank/DDBJ whole genome shotgun (WGS) entry which is preliminary data.</text>
</comment>